<accession>A0A165HXR8</accession>
<evidence type="ECO:0000313" key="10">
    <source>
        <dbReference type="EMBL" id="KZF24074.1"/>
    </source>
</evidence>
<dbReference type="PRINTS" id="PR00301">
    <property type="entry name" value="HEATSHOCK70"/>
</dbReference>
<feature type="compositionally biased region" description="Low complexity" evidence="8">
    <location>
        <begin position="631"/>
        <end position="657"/>
    </location>
</feature>
<feature type="region of interest" description="Disordered" evidence="8">
    <location>
        <begin position="948"/>
        <end position="1014"/>
    </location>
</feature>
<dbReference type="PANTHER" id="PTHR45639">
    <property type="entry name" value="HSC70CB, ISOFORM G-RELATED"/>
    <property type="match status" value="1"/>
</dbReference>
<dbReference type="GO" id="GO:0005788">
    <property type="term" value="C:endoplasmic reticulum lumen"/>
    <property type="evidence" value="ECO:0007669"/>
    <property type="project" value="UniProtKB-SubCell"/>
</dbReference>
<dbReference type="RefSeq" id="XP_018189629.1">
    <property type="nucleotide sequence ID" value="XM_018332046.1"/>
</dbReference>
<feature type="region of interest" description="Disordered" evidence="8">
    <location>
        <begin position="608"/>
        <end position="657"/>
    </location>
</feature>
<comment type="similarity">
    <text evidence="2">Belongs to the heat shock protein 70 family.</text>
</comment>
<dbReference type="InParanoid" id="A0A165HXR8"/>
<evidence type="ECO:0000256" key="5">
    <source>
        <dbReference type="ARBA" id="ARBA00022824"/>
    </source>
</evidence>
<evidence type="ECO:0000256" key="4">
    <source>
        <dbReference type="ARBA" id="ARBA00022741"/>
    </source>
</evidence>
<evidence type="ECO:0000256" key="1">
    <source>
        <dbReference type="ARBA" id="ARBA00004319"/>
    </source>
</evidence>
<feature type="compositionally biased region" description="Low complexity" evidence="8">
    <location>
        <begin position="820"/>
        <end position="851"/>
    </location>
</feature>
<dbReference type="GO" id="GO:0140662">
    <property type="term" value="F:ATP-dependent protein folding chaperone"/>
    <property type="evidence" value="ECO:0007669"/>
    <property type="project" value="InterPro"/>
</dbReference>
<dbReference type="FunFam" id="3.30.30.30:FF:000004">
    <property type="entry name" value="hypoxia up-regulated protein 1"/>
    <property type="match status" value="1"/>
</dbReference>
<feature type="chain" id="PRO_5007858937" evidence="9">
    <location>
        <begin position="33"/>
        <end position="1014"/>
    </location>
</feature>
<dbReference type="Gene3D" id="3.90.640.10">
    <property type="entry name" value="Actin, Chain A, domain 4"/>
    <property type="match status" value="1"/>
</dbReference>
<evidence type="ECO:0000256" key="6">
    <source>
        <dbReference type="ARBA" id="ARBA00022840"/>
    </source>
</evidence>
<dbReference type="OrthoDB" id="10262720at2759"/>
<evidence type="ECO:0000256" key="8">
    <source>
        <dbReference type="SAM" id="MobiDB-lite"/>
    </source>
</evidence>
<dbReference type="Pfam" id="PF00012">
    <property type="entry name" value="HSP70"/>
    <property type="match status" value="1"/>
</dbReference>
<dbReference type="CDD" id="cd10230">
    <property type="entry name" value="ASKHA_NBD_HSP70_HYOU1"/>
    <property type="match status" value="1"/>
</dbReference>
<keyword evidence="11" id="KW-1185">Reference proteome</keyword>
<feature type="compositionally biased region" description="Basic residues" evidence="8">
    <location>
        <begin position="978"/>
        <end position="987"/>
    </location>
</feature>
<keyword evidence="5" id="KW-0256">Endoplasmic reticulum</keyword>
<feature type="compositionally biased region" description="Low complexity" evidence="8">
    <location>
        <begin position="988"/>
        <end position="1008"/>
    </location>
</feature>
<dbReference type="AlphaFoldDB" id="A0A165HXR8"/>
<feature type="compositionally biased region" description="Acidic residues" evidence="8">
    <location>
        <begin position="619"/>
        <end position="630"/>
    </location>
</feature>
<feature type="region of interest" description="Disordered" evidence="8">
    <location>
        <begin position="820"/>
        <end position="892"/>
    </location>
</feature>
<feature type="compositionally biased region" description="Basic and acidic residues" evidence="8">
    <location>
        <begin position="608"/>
        <end position="618"/>
    </location>
</feature>
<dbReference type="Proteomes" id="UP000076632">
    <property type="component" value="Unassembled WGS sequence"/>
</dbReference>
<evidence type="ECO:0000256" key="3">
    <source>
        <dbReference type="ARBA" id="ARBA00022729"/>
    </source>
</evidence>
<keyword evidence="7" id="KW-0143">Chaperone</keyword>
<reference evidence="10 11" key="1">
    <citation type="journal article" date="2016" name="Fungal Biol.">
        <title>The genome of Xylona heveae provides a window into fungal endophytism.</title>
        <authorList>
            <person name="Gazis R."/>
            <person name="Kuo A."/>
            <person name="Riley R."/>
            <person name="LaButti K."/>
            <person name="Lipzen A."/>
            <person name="Lin J."/>
            <person name="Amirebrahimi M."/>
            <person name="Hesse C.N."/>
            <person name="Spatafora J.W."/>
            <person name="Henrissat B."/>
            <person name="Hainaut M."/>
            <person name="Grigoriev I.V."/>
            <person name="Hibbett D.S."/>
        </authorList>
    </citation>
    <scope>NUCLEOTIDE SEQUENCE [LARGE SCALE GENOMIC DNA]</scope>
    <source>
        <strain evidence="10 11">TC161</strain>
    </source>
</reference>
<feature type="compositionally biased region" description="Acidic residues" evidence="8">
    <location>
        <begin position="853"/>
        <end position="864"/>
    </location>
</feature>
<dbReference type="GO" id="GO:0005524">
    <property type="term" value="F:ATP binding"/>
    <property type="evidence" value="ECO:0007669"/>
    <property type="project" value="UniProtKB-KW"/>
</dbReference>
<feature type="signal peptide" evidence="9">
    <location>
        <begin position="1"/>
        <end position="32"/>
    </location>
</feature>
<dbReference type="GeneID" id="28897183"/>
<dbReference type="Gene3D" id="1.20.1270.10">
    <property type="match status" value="1"/>
</dbReference>
<dbReference type="InterPro" id="IPR013126">
    <property type="entry name" value="Hsp_70_fam"/>
</dbReference>
<dbReference type="GO" id="GO:0030968">
    <property type="term" value="P:endoplasmic reticulum unfolded protein response"/>
    <property type="evidence" value="ECO:0007669"/>
    <property type="project" value="TreeGrafter"/>
</dbReference>
<keyword evidence="6" id="KW-0067">ATP-binding</keyword>
<dbReference type="InterPro" id="IPR029048">
    <property type="entry name" value="HSP70_C_sf"/>
</dbReference>
<dbReference type="Gene3D" id="3.30.420.40">
    <property type="match status" value="2"/>
</dbReference>
<sequence>MAAPGRRRANLPMSTLTILLCCIFLFTSTASAASAVLGIDLGTEYLKAALVKPGIPFEIVLSKDSKRKETSAVAFKPLGPSSADAKAFPERLYGSDALALAARFPGDVYPNLKPLLGAILKDNDIVDEYVARHPALDVVRDEERHTVAFKSQSFADKEDPFLVEELLAMELKNVRENAEILGGQGTVIRDAVVTVPASFTATEKRALELAAELAGLRILSLVSDGMAVGLNYATSRTFPSVSAGEKPEYHLVFDMGAGSTSATVLRFQAMEVKDVGRFNKTVQDIAVLGLGWDNTLGGDAMNGIVVDDMVERFMDSPRLKQLGATKEKVKSHGRTASKLLKEAERVRQILSANADSIASFEGLYEDVDFKYKITRADFEKLTASYADRIEVVVQNALDMAKLTTKDINSVILHGGAIRTPFVQKKLESILGDAGKVRGNVNSDEAAVFGAAFKGAGISPSFRVKDIRNAEAAGHAVAARWVADGKDRQQKLFLPTSRVGAEKQVPFKKVEDFSFSLFQQKPSSADGLVFEVPVIKVQTQNLTSSVAQLIDQFGCSADAIDTKFSIRLSPKDGLPEVLQGTVSCEVDAPEKKGGMVDDVKGFFGFGSKKGEQESLKQDSEAEEEIPAETETESTTSASTSTSSTSVASSSTSAVPSVKSAGAKKTEVINLSFTIEQEGHLQPSGAELKRIKERLAAFDASDLSRLLREESFNTLEAFTYRARDLLDDEAFISASTSTERSEIESQLSDTSEWLYDEGASAPRDVLDARLKSLTDLTGPVQRRIQETNRRPALIENLQEALNRTKQFIAVVEGHVKRAEEAASSSASSASSSSSSSPSSSSSTTPTPSSSSSAQQEDDFADLEDEPTSSPSSTSESTTTTSTTPTPSFTPPVYSAEDLDSLSTAYDSIKTWLTSKLAEQDRLTAHDDPVLLSADVDAKAQELDKVIMDLVSRQMRSRGSNYGGSGGSGGKSSGKASGGKSKSKKAKKSKTTSASSSSSSSSTSTPASSSTKSHDEL</sequence>
<dbReference type="SUPFAM" id="SSF100934">
    <property type="entry name" value="Heat shock protein 70kD (HSP70), C-terminal subdomain"/>
    <property type="match status" value="1"/>
</dbReference>
<feature type="compositionally biased region" description="Low complexity" evidence="8">
    <location>
        <begin position="865"/>
        <end position="884"/>
    </location>
</feature>
<proteinExistence type="inferred from homology"/>
<dbReference type="STRING" id="1328760.A0A165HXR8"/>
<evidence type="ECO:0000256" key="2">
    <source>
        <dbReference type="ARBA" id="ARBA00007381"/>
    </source>
</evidence>
<organism evidence="10 11">
    <name type="scientific">Xylona heveae (strain CBS 132557 / TC161)</name>
    <dbReference type="NCBI Taxonomy" id="1328760"/>
    <lineage>
        <taxon>Eukaryota</taxon>
        <taxon>Fungi</taxon>
        <taxon>Dikarya</taxon>
        <taxon>Ascomycota</taxon>
        <taxon>Pezizomycotina</taxon>
        <taxon>Xylonomycetes</taxon>
        <taxon>Xylonales</taxon>
        <taxon>Xylonaceae</taxon>
        <taxon>Xylona</taxon>
    </lineage>
</organism>
<dbReference type="OMA" id="SRTPMIQ"/>
<dbReference type="InterPro" id="IPR043129">
    <property type="entry name" value="ATPase_NBD"/>
</dbReference>
<evidence type="ECO:0000256" key="9">
    <source>
        <dbReference type="SAM" id="SignalP"/>
    </source>
</evidence>
<gene>
    <name evidence="10" type="ORF">L228DRAFT_244948</name>
</gene>
<dbReference type="PANTHER" id="PTHR45639:SF3">
    <property type="entry name" value="HYPOXIA UP-REGULATED PROTEIN 1"/>
    <property type="match status" value="1"/>
</dbReference>
<dbReference type="EMBL" id="KV407456">
    <property type="protein sequence ID" value="KZF24074.1"/>
    <property type="molecule type" value="Genomic_DNA"/>
</dbReference>
<evidence type="ECO:0000256" key="7">
    <source>
        <dbReference type="ARBA" id="ARBA00023186"/>
    </source>
</evidence>
<dbReference type="Gene3D" id="3.30.30.30">
    <property type="match status" value="1"/>
</dbReference>
<name>A0A165HXR8_XYLHT</name>
<protein>
    <submittedName>
        <fullName evidence="10">Actin-like ATPase domain-containing protein</fullName>
    </submittedName>
</protein>
<evidence type="ECO:0000313" key="11">
    <source>
        <dbReference type="Proteomes" id="UP000076632"/>
    </source>
</evidence>
<keyword evidence="3 9" id="KW-0732">Signal</keyword>
<dbReference type="SUPFAM" id="SSF53067">
    <property type="entry name" value="Actin-like ATPase domain"/>
    <property type="match status" value="2"/>
</dbReference>
<dbReference type="GO" id="GO:0034663">
    <property type="term" value="C:endoplasmic reticulum chaperone complex"/>
    <property type="evidence" value="ECO:0007669"/>
    <property type="project" value="TreeGrafter"/>
</dbReference>
<dbReference type="FunFam" id="3.90.640.10:FF:000039">
    <property type="entry name" value="Hsp70 family chaperone Lhs1/Orp150"/>
    <property type="match status" value="1"/>
</dbReference>
<dbReference type="FunCoup" id="A0A165HXR8">
    <property type="interactions" value="185"/>
</dbReference>
<comment type="subcellular location">
    <subcellularLocation>
        <location evidence="1">Endoplasmic reticulum lumen</location>
    </subcellularLocation>
</comment>
<keyword evidence="4" id="KW-0547">Nucleotide-binding</keyword>
<feature type="compositionally biased region" description="Gly residues" evidence="8">
    <location>
        <begin position="958"/>
        <end position="969"/>
    </location>
</feature>